<dbReference type="Proteomes" id="UP000632377">
    <property type="component" value="Unassembled WGS sequence"/>
</dbReference>
<sequence length="103" mass="11857">MNINKDLICPKCGGEYFNVKREATYLYTYKLQSPEIGERDTNDSALPFLFDNREKVNGKEYLECEKCKTQFPCDLDELSGKIHFTILQKAIRADHIDTVGFLG</sequence>
<organism evidence="1 2">
    <name type="scientific">Clostridium rhizosphaerae</name>
    <dbReference type="NCBI Taxonomy" id="2803861"/>
    <lineage>
        <taxon>Bacteria</taxon>
        <taxon>Bacillati</taxon>
        <taxon>Bacillota</taxon>
        <taxon>Clostridia</taxon>
        <taxon>Eubacteriales</taxon>
        <taxon>Clostridiaceae</taxon>
        <taxon>Clostridium</taxon>
    </lineage>
</organism>
<name>A0ABS1TDA7_9CLOT</name>
<accession>A0ABS1TDA7</accession>
<evidence type="ECO:0000313" key="2">
    <source>
        <dbReference type="Proteomes" id="UP000632377"/>
    </source>
</evidence>
<dbReference type="EMBL" id="JAESWC010000014">
    <property type="protein sequence ID" value="MBL4937285.1"/>
    <property type="molecule type" value="Genomic_DNA"/>
</dbReference>
<keyword evidence="2" id="KW-1185">Reference proteome</keyword>
<evidence type="ECO:0000313" key="1">
    <source>
        <dbReference type="EMBL" id="MBL4937285.1"/>
    </source>
</evidence>
<proteinExistence type="predicted"/>
<comment type="caution">
    <text evidence="1">The sequence shown here is derived from an EMBL/GenBank/DDBJ whole genome shotgun (WGS) entry which is preliminary data.</text>
</comment>
<protein>
    <submittedName>
        <fullName evidence="1">Uncharacterized protein</fullName>
    </submittedName>
</protein>
<dbReference type="RefSeq" id="WP_202750039.1">
    <property type="nucleotide sequence ID" value="NZ_JAESWC010000014.1"/>
</dbReference>
<gene>
    <name evidence="1" type="ORF">JK636_16270</name>
</gene>
<reference evidence="1 2" key="1">
    <citation type="submission" date="2021-01" db="EMBL/GenBank/DDBJ databases">
        <title>Genome public.</title>
        <authorList>
            <person name="Liu C."/>
            <person name="Sun Q."/>
        </authorList>
    </citation>
    <scope>NUCLEOTIDE SEQUENCE [LARGE SCALE GENOMIC DNA]</scope>
    <source>
        <strain evidence="1 2">YIM B02515</strain>
    </source>
</reference>